<reference evidence="14" key="1">
    <citation type="submission" date="2020-01" db="EMBL/GenBank/DDBJ databases">
        <title>'Steroidobacter agaridevorans' sp. nov., agar-degrading bacteria isolated from rhizosphere soils.</title>
        <authorList>
            <person name="Ikenaga M."/>
            <person name="Kataoka M."/>
            <person name="Murouchi A."/>
            <person name="Katsuragi S."/>
            <person name="Sakai M."/>
        </authorList>
    </citation>
    <scope>NUCLEOTIDE SEQUENCE [LARGE SCALE GENOMIC DNA]</scope>
    <source>
        <strain evidence="14">YU21-B</strain>
    </source>
</reference>
<keyword evidence="4 11" id="KW-0732">Signal</keyword>
<dbReference type="NCBIfam" id="NF011678">
    <property type="entry name" value="PRK15098.1"/>
    <property type="match status" value="1"/>
</dbReference>
<evidence type="ECO:0000256" key="9">
    <source>
        <dbReference type="ARBA" id="ARBA00032594"/>
    </source>
</evidence>
<dbReference type="SUPFAM" id="SSF52279">
    <property type="entry name" value="Beta-D-glucan exohydrolase, C-terminal domain"/>
    <property type="match status" value="1"/>
</dbReference>
<dbReference type="GO" id="GO:0008422">
    <property type="term" value="F:beta-glucosidase activity"/>
    <property type="evidence" value="ECO:0007669"/>
    <property type="project" value="UniProtKB-EC"/>
</dbReference>
<dbReference type="PROSITE" id="PS00775">
    <property type="entry name" value="GLYCOSYL_HYDROL_F3"/>
    <property type="match status" value="1"/>
</dbReference>
<evidence type="ECO:0000256" key="10">
    <source>
        <dbReference type="RuleBase" id="RU361161"/>
    </source>
</evidence>
<gene>
    <name evidence="13" type="primary">bglX</name>
    <name evidence="13" type="ORF">GCM10011487_65810</name>
</gene>
<dbReference type="Proteomes" id="UP000445000">
    <property type="component" value="Unassembled WGS sequence"/>
</dbReference>
<feature type="chain" id="PRO_5032782707" description="beta-glucosidase" evidence="11">
    <location>
        <begin position="33"/>
        <end position="762"/>
    </location>
</feature>
<dbReference type="SUPFAM" id="SSF51445">
    <property type="entry name" value="(Trans)glycosidases"/>
    <property type="match status" value="1"/>
</dbReference>
<dbReference type="InterPro" id="IPR001764">
    <property type="entry name" value="Glyco_hydro_3_N"/>
</dbReference>
<feature type="signal peptide" evidence="11">
    <location>
        <begin position="1"/>
        <end position="32"/>
    </location>
</feature>
<keyword evidence="14" id="KW-1185">Reference proteome</keyword>
<dbReference type="InterPro" id="IPR013783">
    <property type="entry name" value="Ig-like_fold"/>
</dbReference>
<evidence type="ECO:0000256" key="1">
    <source>
        <dbReference type="ARBA" id="ARBA00000448"/>
    </source>
</evidence>
<comment type="catalytic activity">
    <reaction evidence="1">
        <text>Hydrolysis of terminal, non-reducing beta-D-glucosyl residues with release of beta-D-glucose.</text>
        <dbReference type="EC" id="3.2.1.21"/>
    </reaction>
</comment>
<dbReference type="SMART" id="SM01217">
    <property type="entry name" value="Fn3_like"/>
    <property type="match status" value="1"/>
</dbReference>
<keyword evidence="6 10" id="KW-0326">Glycosidase</keyword>
<dbReference type="InterPro" id="IPR002772">
    <property type="entry name" value="Glyco_hydro_3_C"/>
</dbReference>
<dbReference type="FunFam" id="2.60.40.10:FF:000495">
    <property type="entry name" value="Periplasmic beta-glucosidase"/>
    <property type="match status" value="1"/>
</dbReference>
<feature type="domain" description="Fibronectin type III-like" evidence="12">
    <location>
        <begin position="680"/>
        <end position="749"/>
    </location>
</feature>
<evidence type="ECO:0000313" key="14">
    <source>
        <dbReference type="Proteomes" id="UP000445000"/>
    </source>
</evidence>
<protein>
    <recommendedName>
        <fullName evidence="3">beta-glucosidase</fullName>
        <ecNumber evidence="3">3.2.1.21</ecNumber>
    </recommendedName>
    <alternativeName>
        <fullName evidence="9">Beta-D-glucoside glucohydrolase</fullName>
    </alternativeName>
    <alternativeName>
        <fullName evidence="7">Cellobiase</fullName>
    </alternativeName>
    <alternativeName>
        <fullName evidence="8">Gentiobiase</fullName>
    </alternativeName>
</protein>
<sequence length="762" mass="82605">MSPAASAFTRRKFLLGASSLTLLALAERAACASSLSKSAEQHIEALIAKMTLQEKAGQLSIFSDMTRLASKTQINPEAGPPVDDNLAKRVREGRLIGVFNGFGAAGGRAIQRIAVEESRLKIPLIFGADVLHGLYTVFPIPLGEAASFDPQLAERTARAAAIESTANGVHWTFAPMVDIGRDQRWGRVAEGSGEDPYLGSALAAARVRGFQGKSLTDEDSLLACPKHFVAYGAAMGGMDYNTVELSEQTLHEVYLPPFKAAFDAGALSTMSSFNDINGVPMSANRELMTGLLREQWKFRGMVVSDYTADMELVKHGVAKDDREATRLAILAGVDISMQSDLYNLYLPDLVRSGDLPMAVVDESVRRVLRTKYLLGLFDNPYRSLNPEVEKQNTMTPQLRATARESARASIVLLKNEDNLLPLPKAGKKIALIGPFANDTLNLAGPWAPWARPDHDVSVEQGMRAALADKSLLTVTLGSMIEKPIEGGIDAAVAAARAADVVVLAIGEGQDMSGEAQSRTQIIVPPPQQRLVEAVAKVGKPLVVLLRNGRALALEGAVRNAQAIVATWFLGTETGSAIADVLFGDFSPSGRLPVSFPQDSGQQPYFYNRRTTGRPQGDEGPAFKARYREVSNEALYAFGHGLTYSRFEYGLPKLSTESLAWDATLTITARIANIGEREAEEVAQLYIRDRAASMTRPIRELKGFKKVRLPPGASTEVQFTLTRRELAFYNSQMQFVAEPGEFDVWISPSATTGVSKRFVLKAG</sequence>
<dbReference type="InterPro" id="IPR017853">
    <property type="entry name" value="GH"/>
</dbReference>
<dbReference type="InterPro" id="IPR051915">
    <property type="entry name" value="Cellulose_Degrad_GH3"/>
</dbReference>
<dbReference type="PANTHER" id="PTHR30620">
    <property type="entry name" value="PERIPLASMIC BETA-GLUCOSIDASE-RELATED"/>
    <property type="match status" value="1"/>
</dbReference>
<evidence type="ECO:0000256" key="4">
    <source>
        <dbReference type="ARBA" id="ARBA00022729"/>
    </source>
</evidence>
<evidence type="ECO:0000256" key="11">
    <source>
        <dbReference type="SAM" id="SignalP"/>
    </source>
</evidence>
<evidence type="ECO:0000256" key="3">
    <source>
        <dbReference type="ARBA" id="ARBA00012744"/>
    </source>
</evidence>
<evidence type="ECO:0000256" key="2">
    <source>
        <dbReference type="ARBA" id="ARBA00005336"/>
    </source>
</evidence>
<dbReference type="InterPro" id="IPR019800">
    <property type="entry name" value="Glyco_hydro_3_AS"/>
</dbReference>
<dbReference type="InterPro" id="IPR036962">
    <property type="entry name" value="Glyco_hydro_3_N_sf"/>
</dbReference>
<name>A0A829YNP4_9GAMM</name>
<accession>A0A829YNP4</accession>
<dbReference type="Gene3D" id="2.60.40.10">
    <property type="entry name" value="Immunoglobulins"/>
    <property type="match status" value="1"/>
</dbReference>
<dbReference type="PRINTS" id="PR00133">
    <property type="entry name" value="GLHYDRLASE3"/>
</dbReference>
<organism evidence="13 14">
    <name type="scientific">Steroidobacter agaridevorans</name>
    <dbReference type="NCBI Taxonomy" id="2695856"/>
    <lineage>
        <taxon>Bacteria</taxon>
        <taxon>Pseudomonadati</taxon>
        <taxon>Pseudomonadota</taxon>
        <taxon>Gammaproteobacteria</taxon>
        <taxon>Steroidobacterales</taxon>
        <taxon>Steroidobacteraceae</taxon>
        <taxon>Steroidobacter</taxon>
    </lineage>
</organism>
<proteinExistence type="inferred from homology"/>
<evidence type="ECO:0000313" key="13">
    <source>
        <dbReference type="EMBL" id="GFE84581.1"/>
    </source>
</evidence>
<comment type="similarity">
    <text evidence="2 10">Belongs to the glycosyl hydrolase 3 family.</text>
</comment>
<dbReference type="Pfam" id="PF00933">
    <property type="entry name" value="Glyco_hydro_3"/>
    <property type="match status" value="1"/>
</dbReference>
<dbReference type="Gene3D" id="3.40.50.1700">
    <property type="entry name" value="Glycoside hydrolase family 3 C-terminal domain"/>
    <property type="match status" value="1"/>
</dbReference>
<dbReference type="InterPro" id="IPR036881">
    <property type="entry name" value="Glyco_hydro_3_C_sf"/>
</dbReference>
<dbReference type="EMBL" id="BLJN01000009">
    <property type="protein sequence ID" value="GFE84581.1"/>
    <property type="molecule type" value="Genomic_DNA"/>
</dbReference>
<evidence type="ECO:0000256" key="7">
    <source>
        <dbReference type="ARBA" id="ARBA00031448"/>
    </source>
</evidence>
<evidence type="ECO:0000256" key="5">
    <source>
        <dbReference type="ARBA" id="ARBA00022801"/>
    </source>
</evidence>
<evidence type="ECO:0000256" key="6">
    <source>
        <dbReference type="ARBA" id="ARBA00023295"/>
    </source>
</evidence>
<dbReference type="FunFam" id="3.20.20.300:FF:000005">
    <property type="entry name" value="Periplasmic beta-glucosidase"/>
    <property type="match status" value="1"/>
</dbReference>
<dbReference type="EC" id="3.2.1.21" evidence="3"/>
<keyword evidence="5 10" id="KW-0378">Hydrolase</keyword>
<evidence type="ECO:0000259" key="12">
    <source>
        <dbReference type="SMART" id="SM01217"/>
    </source>
</evidence>
<dbReference type="Gene3D" id="3.20.20.300">
    <property type="entry name" value="Glycoside hydrolase, family 3, N-terminal domain"/>
    <property type="match status" value="1"/>
</dbReference>
<dbReference type="Pfam" id="PF01915">
    <property type="entry name" value="Glyco_hydro_3_C"/>
    <property type="match status" value="1"/>
</dbReference>
<dbReference type="GO" id="GO:0009251">
    <property type="term" value="P:glucan catabolic process"/>
    <property type="evidence" value="ECO:0007669"/>
    <property type="project" value="TreeGrafter"/>
</dbReference>
<dbReference type="RefSeq" id="WP_161816169.1">
    <property type="nucleotide sequence ID" value="NZ_BLJN01000009.1"/>
</dbReference>
<dbReference type="AlphaFoldDB" id="A0A829YNP4"/>
<dbReference type="InterPro" id="IPR026891">
    <property type="entry name" value="Fn3-like"/>
</dbReference>
<dbReference type="Pfam" id="PF14310">
    <property type="entry name" value="Fn3-like"/>
    <property type="match status" value="1"/>
</dbReference>
<dbReference type="PANTHER" id="PTHR30620:SF16">
    <property type="entry name" value="LYSOSOMAL BETA GLUCOSIDASE"/>
    <property type="match status" value="1"/>
</dbReference>
<evidence type="ECO:0000256" key="8">
    <source>
        <dbReference type="ARBA" id="ARBA00032194"/>
    </source>
</evidence>
<comment type="caution">
    <text evidence="13">The sequence shown here is derived from an EMBL/GenBank/DDBJ whole genome shotgun (WGS) entry which is preliminary data.</text>
</comment>